<evidence type="ECO:0000313" key="5">
    <source>
        <dbReference type="Proteomes" id="UP000225706"/>
    </source>
</evidence>
<name>A0A2B4SB89_STYPI</name>
<dbReference type="PANTHER" id="PTHR33845:SF1">
    <property type="entry name" value="C2H2-TYPE DOMAIN-CONTAINING PROTEIN"/>
    <property type="match status" value="1"/>
</dbReference>
<feature type="region of interest" description="Disordered" evidence="2">
    <location>
        <begin position="349"/>
        <end position="371"/>
    </location>
</feature>
<dbReference type="EMBL" id="LSMT01000134">
    <property type="protein sequence ID" value="PFX26090.1"/>
    <property type="molecule type" value="Genomic_DNA"/>
</dbReference>
<evidence type="ECO:0000256" key="1">
    <source>
        <dbReference type="PROSITE-ProRule" id="PRU00042"/>
    </source>
</evidence>
<keyword evidence="1" id="KW-0863">Zinc-finger</keyword>
<dbReference type="InterPro" id="IPR013087">
    <property type="entry name" value="Znf_C2H2_type"/>
</dbReference>
<organism evidence="4 5">
    <name type="scientific">Stylophora pistillata</name>
    <name type="common">Smooth cauliflower coral</name>
    <dbReference type="NCBI Taxonomy" id="50429"/>
    <lineage>
        <taxon>Eukaryota</taxon>
        <taxon>Metazoa</taxon>
        <taxon>Cnidaria</taxon>
        <taxon>Anthozoa</taxon>
        <taxon>Hexacorallia</taxon>
        <taxon>Scleractinia</taxon>
        <taxon>Astrocoeniina</taxon>
        <taxon>Pocilloporidae</taxon>
        <taxon>Stylophora</taxon>
    </lineage>
</organism>
<keyword evidence="1" id="KW-0479">Metal-binding</keyword>
<proteinExistence type="predicted"/>
<sequence>MSYALSDSSYSCFQQKCQHTHVDHCFQCEEFGTVLDEIQGAVEEASFHTKDDHDEAIYLVKYSKDVIHAWKAHQLRTVRQDQSRLKILRELDSGSVFITQDWVMKFLPRKYRESQSDWFGKRGISWHISVVVRRRANQFESQGFVHIIQNCTQGSSSVVSIMAHILRTLKSEHPEINQAFFRQDNAGCYHSTYTILSVPTIEKEAGIHVAEIGLSDPQGGKGPADRMAATIKGHITRFINEENNVTNAKEMKNAILSHGSLPGIRVVMLDSLGEPETVPPTQQKINGISKLNNFRFYPGGMRVWQAFDIGPGKCISLEGTNERHYQNISVTFSPGEFKEIAPRRKLKEPTKTFTTDPAEEEDYGREAKGDGQVFPCPKEGCTRSFQRHSSLEKHLAFGRCTKTVERETLLHKAKNGSKSETADSPLRTSCN</sequence>
<protein>
    <recommendedName>
        <fullName evidence="3">C2H2-type domain-containing protein</fullName>
    </recommendedName>
</protein>
<reference evidence="5" key="1">
    <citation type="journal article" date="2017" name="bioRxiv">
        <title>Comparative analysis of the genomes of Stylophora pistillata and Acropora digitifera provides evidence for extensive differences between species of corals.</title>
        <authorList>
            <person name="Voolstra C.R."/>
            <person name="Li Y."/>
            <person name="Liew Y.J."/>
            <person name="Baumgarten S."/>
            <person name="Zoccola D."/>
            <person name="Flot J.-F."/>
            <person name="Tambutte S."/>
            <person name="Allemand D."/>
            <person name="Aranda M."/>
        </authorList>
    </citation>
    <scope>NUCLEOTIDE SEQUENCE [LARGE SCALE GENOMIC DNA]</scope>
</reference>
<evidence type="ECO:0000259" key="3">
    <source>
        <dbReference type="PROSITE" id="PS50157"/>
    </source>
</evidence>
<dbReference type="Proteomes" id="UP000225706">
    <property type="component" value="Unassembled WGS sequence"/>
</dbReference>
<evidence type="ECO:0000256" key="2">
    <source>
        <dbReference type="SAM" id="MobiDB-lite"/>
    </source>
</evidence>
<comment type="caution">
    <text evidence="4">The sequence shown here is derived from an EMBL/GenBank/DDBJ whole genome shotgun (WGS) entry which is preliminary data.</text>
</comment>
<evidence type="ECO:0000313" key="4">
    <source>
        <dbReference type="EMBL" id="PFX26090.1"/>
    </source>
</evidence>
<dbReference type="GO" id="GO:0008270">
    <property type="term" value="F:zinc ion binding"/>
    <property type="evidence" value="ECO:0007669"/>
    <property type="project" value="UniProtKB-KW"/>
</dbReference>
<feature type="domain" description="C2H2-type" evidence="3">
    <location>
        <begin position="374"/>
        <end position="407"/>
    </location>
</feature>
<dbReference type="STRING" id="50429.A0A2B4SB89"/>
<keyword evidence="5" id="KW-1185">Reference proteome</keyword>
<keyword evidence="1" id="KW-0862">Zinc</keyword>
<dbReference type="AlphaFoldDB" id="A0A2B4SB89"/>
<feature type="region of interest" description="Disordered" evidence="2">
    <location>
        <begin position="410"/>
        <end position="431"/>
    </location>
</feature>
<dbReference type="PROSITE" id="PS50157">
    <property type="entry name" value="ZINC_FINGER_C2H2_2"/>
    <property type="match status" value="1"/>
</dbReference>
<gene>
    <name evidence="4" type="ORF">AWC38_SpisGene9232</name>
</gene>
<dbReference type="OrthoDB" id="5979082at2759"/>
<dbReference type="PANTHER" id="PTHR33845">
    <property type="entry name" value="C2H2-TYPE DOMAIN-CONTAINING PROTEIN"/>
    <property type="match status" value="1"/>
</dbReference>
<accession>A0A2B4SB89</accession>